<evidence type="ECO:0000313" key="1">
    <source>
        <dbReference type="EMBL" id="MBX68627.1"/>
    </source>
</evidence>
<dbReference type="AlphaFoldDB" id="A0A2P2QNU8"/>
<reference evidence="1" key="1">
    <citation type="submission" date="2018-02" db="EMBL/GenBank/DDBJ databases">
        <title>Rhizophora mucronata_Transcriptome.</title>
        <authorList>
            <person name="Meera S.P."/>
            <person name="Sreeshan A."/>
            <person name="Augustine A."/>
        </authorList>
    </citation>
    <scope>NUCLEOTIDE SEQUENCE</scope>
    <source>
        <tissue evidence="1">Leaf</tissue>
    </source>
</reference>
<sequence>MRLPTSSAPQKHLSPPILSHLAPQLLQQPALQPLQRLLLSCLQEHVCNPWGRP</sequence>
<proteinExistence type="predicted"/>
<dbReference type="EMBL" id="GGEC01088143">
    <property type="protein sequence ID" value="MBX68627.1"/>
    <property type="molecule type" value="Transcribed_RNA"/>
</dbReference>
<organism evidence="1">
    <name type="scientific">Rhizophora mucronata</name>
    <name type="common">Asiatic mangrove</name>
    <dbReference type="NCBI Taxonomy" id="61149"/>
    <lineage>
        <taxon>Eukaryota</taxon>
        <taxon>Viridiplantae</taxon>
        <taxon>Streptophyta</taxon>
        <taxon>Embryophyta</taxon>
        <taxon>Tracheophyta</taxon>
        <taxon>Spermatophyta</taxon>
        <taxon>Magnoliopsida</taxon>
        <taxon>eudicotyledons</taxon>
        <taxon>Gunneridae</taxon>
        <taxon>Pentapetalae</taxon>
        <taxon>rosids</taxon>
        <taxon>fabids</taxon>
        <taxon>Malpighiales</taxon>
        <taxon>Rhizophoraceae</taxon>
        <taxon>Rhizophora</taxon>
    </lineage>
</organism>
<name>A0A2P2QNU8_RHIMU</name>
<accession>A0A2P2QNU8</accession>
<protein>
    <submittedName>
        <fullName evidence="1">Uncharacterized protein</fullName>
    </submittedName>
</protein>